<evidence type="ECO:0000313" key="2">
    <source>
        <dbReference type="Proteomes" id="UP000297025"/>
    </source>
</evidence>
<name>A0A4P7UAA2_9ACTN</name>
<proteinExistence type="predicted"/>
<protein>
    <recommendedName>
        <fullName evidence="3">SRPBCC family protein</fullName>
    </recommendedName>
</protein>
<dbReference type="InterPro" id="IPR023393">
    <property type="entry name" value="START-like_dom_sf"/>
</dbReference>
<evidence type="ECO:0000313" key="1">
    <source>
        <dbReference type="EMBL" id="QCC77000.1"/>
    </source>
</evidence>
<accession>A0A4P7UAA2</accession>
<dbReference type="AlphaFoldDB" id="A0A4P7UAA2"/>
<dbReference type="SUPFAM" id="SSF55961">
    <property type="entry name" value="Bet v1-like"/>
    <property type="match status" value="1"/>
</dbReference>
<evidence type="ECO:0008006" key="3">
    <source>
        <dbReference type="Google" id="ProtNLM"/>
    </source>
</evidence>
<dbReference type="KEGG" id="ndp:E2C04_06815"/>
<organism evidence="1 2">
    <name type="scientific">Nocardioides daphniae</name>
    <dbReference type="NCBI Taxonomy" id="402297"/>
    <lineage>
        <taxon>Bacteria</taxon>
        <taxon>Bacillati</taxon>
        <taxon>Actinomycetota</taxon>
        <taxon>Actinomycetes</taxon>
        <taxon>Propionibacteriales</taxon>
        <taxon>Nocardioidaceae</taxon>
        <taxon>Nocardioides</taxon>
    </lineage>
</organism>
<dbReference type="OrthoDB" id="5951835at2"/>
<dbReference type="EMBL" id="CP038462">
    <property type="protein sequence ID" value="QCC77000.1"/>
    <property type="molecule type" value="Genomic_DNA"/>
</dbReference>
<sequence length="141" mass="16480">MARMRGQLRIARPREVVFDAAVDEPSWNPAISSVEWLTPPPVGAGSRYRAVFGKRWVTDVELVELERPHLLRSRSTSSWLWSDGPLTFREEGPGVTVMSWDWEYRLLGRARVLAPLFRLVGGRWERANWKRMRDHVERQEP</sequence>
<reference evidence="1 2" key="1">
    <citation type="journal article" date="2008" name="Int. J. Syst. Evol. Microbiol.">
        <title>Nocardioides daphniae sp. nov., isolated from Daphnia cucullata (Crustacea: Cladocera).</title>
        <authorList>
            <person name="Toth E.M."/>
            <person name="Keki Z."/>
            <person name="Homonnay Z.G."/>
            <person name="Borsodi A.K."/>
            <person name="Marialigeti K."/>
            <person name="Schumann P."/>
        </authorList>
    </citation>
    <scope>NUCLEOTIDE SEQUENCE [LARGE SCALE GENOMIC DNA]</scope>
    <source>
        <strain evidence="1 2">JCM 16608</strain>
    </source>
</reference>
<dbReference type="Gene3D" id="3.30.530.20">
    <property type="match status" value="1"/>
</dbReference>
<gene>
    <name evidence="1" type="ORF">E2C04_06815</name>
</gene>
<dbReference type="Proteomes" id="UP000297025">
    <property type="component" value="Chromosome"/>
</dbReference>